<accession>A0AA37TFT6</accession>
<comment type="caution">
    <text evidence="2">The sequence shown here is derived from an EMBL/GenBank/DDBJ whole genome shotgun (WGS) entry which is preliminary data.</text>
</comment>
<keyword evidence="3" id="KW-1185">Reference proteome</keyword>
<gene>
    <name evidence="2" type="ORF">GCM10007890_32330</name>
</gene>
<sequence>MKRTAKVMVPGAARCRAPFCAARKLSPDSPESAGVACAPTRPEAATATAPSSRDGAARPGMTAQTFMAV</sequence>
<feature type="compositionally biased region" description="Low complexity" evidence="1">
    <location>
        <begin position="36"/>
        <end position="50"/>
    </location>
</feature>
<dbReference type="Proteomes" id="UP001157440">
    <property type="component" value="Unassembled WGS sequence"/>
</dbReference>
<proteinExistence type="predicted"/>
<organism evidence="2 3">
    <name type="scientific">Methylobacterium tardum</name>
    <dbReference type="NCBI Taxonomy" id="374432"/>
    <lineage>
        <taxon>Bacteria</taxon>
        <taxon>Pseudomonadati</taxon>
        <taxon>Pseudomonadota</taxon>
        <taxon>Alphaproteobacteria</taxon>
        <taxon>Hyphomicrobiales</taxon>
        <taxon>Methylobacteriaceae</taxon>
        <taxon>Methylobacterium</taxon>
    </lineage>
</organism>
<protein>
    <submittedName>
        <fullName evidence="2">Uncharacterized protein</fullName>
    </submittedName>
</protein>
<dbReference type="AlphaFoldDB" id="A0AA37TFT6"/>
<evidence type="ECO:0000256" key="1">
    <source>
        <dbReference type="SAM" id="MobiDB-lite"/>
    </source>
</evidence>
<reference evidence="3" key="1">
    <citation type="journal article" date="2019" name="Int. J. Syst. Evol. Microbiol.">
        <title>The Global Catalogue of Microorganisms (GCM) 10K type strain sequencing project: providing services to taxonomists for standard genome sequencing and annotation.</title>
        <authorList>
            <consortium name="The Broad Institute Genomics Platform"/>
            <consortium name="The Broad Institute Genome Sequencing Center for Infectious Disease"/>
            <person name="Wu L."/>
            <person name="Ma J."/>
        </authorList>
    </citation>
    <scope>NUCLEOTIDE SEQUENCE [LARGE SCALE GENOMIC DNA]</scope>
    <source>
        <strain evidence="3">NBRC 103632</strain>
    </source>
</reference>
<evidence type="ECO:0000313" key="3">
    <source>
        <dbReference type="Proteomes" id="UP001157440"/>
    </source>
</evidence>
<evidence type="ECO:0000313" key="2">
    <source>
        <dbReference type="EMBL" id="GLS71220.1"/>
    </source>
</evidence>
<feature type="region of interest" description="Disordered" evidence="1">
    <location>
        <begin position="25"/>
        <end position="69"/>
    </location>
</feature>
<name>A0AA37TFT6_9HYPH</name>
<dbReference type="EMBL" id="BSPL01000017">
    <property type="protein sequence ID" value="GLS71220.1"/>
    <property type="molecule type" value="Genomic_DNA"/>
</dbReference>